<gene>
    <name evidence="2" type="ORF">SPHINGO391_490277</name>
</gene>
<feature type="region of interest" description="Disordered" evidence="1">
    <location>
        <begin position="78"/>
        <end position="106"/>
    </location>
</feature>
<reference evidence="2 3" key="1">
    <citation type="submission" date="2019-09" db="EMBL/GenBank/DDBJ databases">
        <authorList>
            <person name="Dittami M. S."/>
        </authorList>
    </citation>
    <scope>NUCLEOTIDE SEQUENCE [LARGE SCALE GENOMIC DNA]</scope>
    <source>
        <strain evidence="2">SPHINGO391</strain>
    </source>
</reference>
<evidence type="ECO:0000256" key="1">
    <source>
        <dbReference type="SAM" id="MobiDB-lite"/>
    </source>
</evidence>
<accession>A0A5E8A827</accession>
<name>A0A5E8A827_9SPHN</name>
<dbReference type="AlphaFoldDB" id="A0A5E8A827"/>
<dbReference type="Proteomes" id="UP000326857">
    <property type="component" value="Unassembled WGS sequence"/>
</dbReference>
<feature type="region of interest" description="Disordered" evidence="1">
    <location>
        <begin position="120"/>
        <end position="145"/>
    </location>
</feature>
<feature type="compositionally biased region" description="Basic and acidic residues" evidence="1">
    <location>
        <begin position="85"/>
        <end position="96"/>
    </location>
</feature>
<evidence type="ECO:0000313" key="3">
    <source>
        <dbReference type="Proteomes" id="UP000326857"/>
    </source>
</evidence>
<feature type="compositionally biased region" description="Basic and acidic residues" evidence="1">
    <location>
        <begin position="120"/>
        <end position="131"/>
    </location>
</feature>
<dbReference type="EMBL" id="CABVLI010000044">
    <property type="protein sequence ID" value="VVT27153.1"/>
    <property type="molecule type" value="Genomic_DNA"/>
</dbReference>
<sequence length="166" mass="17878">MAAFLCGQWRLPDRAQPAVAGGARRRARRLCPQSARWRRADRDRGCHCAAGEGGSPVRDLDQDPARYDGSVGHWSCPAARGAARRVGDRAQDRDGAGSRPAQRRVQRCWAADRAGWASLRDRGDDRRHDPADAGAAEANPECGGRGGELCGDYAAVELSLPLEPGH</sequence>
<evidence type="ECO:0000313" key="2">
    <source>
        <dbReference type="EMBL" id="VVT27153.1"/>
    </source>
</evidence>
<organism evidence="2 3">
    <name type="scientific">Sphingomonas aurantiaca</name>
    <dbReference type="NCBI Taxonomy" id="185949"/>
    <lineage>
        <taxon>Bacteria</taxon>
        <taxon>Pseudomonadati</taxon>
        <taxon>Pseudomonadota</taxon>
        <taxon>Alphaproteobacteria</taxon>
        <taxon>Sphingomonadales</taxon>
        <taxon>Sphingomonadaceae</taxon>
        <taxon>Sphingomonas</taxon>
    </lineage>
</organism>
<proteinExistence type="predicted"/>
<protein>
    <submittedName>
        <fullName evidence="2">Uncharacterized protein</fullName>
    </submittedName>
</protein>